<evidence type="ECO:0000313" key="4">
    <source>
        <dbReference type="EMBL" id="ADU49393.1"/>
    </source>
</evidence>
<dbReference type="SUPFAM" id="SSF55874">
    <property type="entry name" value="ATPase domain of HSP90 chaperone/DNA topoisomerase II/histidine kinase"/>
    <property type="match status" value="1"/>
</dbReference>
<evidence type="ECO:0000259" key="2">
    <source>
        <dbReference type="Pfam" id="PF13185"/>
    </source>
</evidence>
<dbReference type="InterPro" id="IPR029016">
    <property type="entry name" value="GAF-like_dom_sf"/>
</dbReference>
<organism evidence="4 5">
    <name type="scientific">Intrasporangium calvum (strain ATCC 23552 / DSM 43043 / JCM 3097 / NBRC 12989 / NCIMB 10167 / NRRL B-3866 / 7 KIP)</name>
    <dbReference type="NCBI Taxonomy" id="710696"/>
    <lineage>
        <taxon>Bacteria</taxon>
        <taxon>Bacillati</taxon>
        <taxon>Actinomycetota</taxon>
        <taxon>Actinomycetes</taxon>
        <taxon>Micrococcales</taxon>
        <taxon>Intrasporangiaceae</taxon>
        <taxon>Intrasporangium</taxon>
    </lineage>
</organism>
<dbReference type="GO" id="GO:0004674">
    <property type="term" value="F:protein serine/threonine kinase activity"/>
    <property type="evidence" value="ECO:0007669"/>
    <property type="project" value="UniProtKB-KW"/>
</dbReference>
<dbReference type="Pfam" id="PF13581">
    <property type="entry name" value="HATPase_c_2"/>
    <property type="match status" value="1"/>
</dbReference>
<feature type="domain" description="Histidine kinase/HSP90-like ATPase" evidence="3">
    <location>
        <begin position="188"/>
        <end position="301"/>
    </location>
</feature>
<dbReference type="InterPro" id="IPR036890">
    <property type="entry name" value="HATPase_C_sf"/>
</dbReference>
<keyword evidence="5" id="KW-1185">Reference proteome</keyword>
<dbReference type="EMBL" id="CP002343">
    <property type="protein sequence ID" value="ADU49393.1"/>
    <property type="molecule type" value="Genomic_DNA"/>
</dbReference>
<evidence type="ECO:0000259" key="3">
    <source>
        <dbReference type="Pfam" id="PF13581"/>
    </source>
</evidence>
<dbReference type="Gene3D" id="3.30.565.10">
    <property type="entry name" value="Histidine kinase-like ATPase, C-terminal domain"/>
    <property type="match status" value="1"/>
</dbReference>
<dbReference type="SUPFAM" id="SSF55781">
    <property type="entry name" value="GAF domain-like"/>
    <property type="match status" value="1"/>
</dbReference>
<dbReference type="eggNOG" id="COG2203">
    <property type="taxonomic scope" value="Bacteria"/>
</dbReference>
<dbReference type="eggNOG" id="COG2172">
    <property type="taxonomic scope" value="Bacteria"/>
</dbReference>
<keyword evidence="1" id="KW-0808">Transferase</keyword>
<keyword evidence="1" id="KW-0418">Kinase</keyword>
<keyword evidence="1" id="KW-0723">Serine/threonine-protein kinase</keyword>
<dbReference type="PANTHER" id="PTHR35526">
    <property type="entry name" value="ANTI-SIGMA-F FACTOR RSBW-RELATED"/>
    <property type="match status" value="1"/>
</dbReference>
<dbReference type="AlphaFoldDB" id="E6SAT2"/>
<dbReference type="STRING" id="710696.Intca_2898"/>
<dbReference type="InterPro" id="IPR003594">
    <property type="entry name" value="HATPase_dom"/>
</dbReference>
<dbReference type="Pfam" id="PF13185">
    <property type="entry name" value="GAF_2"/>
    <property type="match status" value="1"/>
</dbReference>
<dbReference type="CDD" id="cd16936">
    <property type="entry name" value="HATPase_RsbW-like"/>
    <property type="match status" value="1"/>
</dbReference>
<dbReference type="KEGG" id="ica:Intca_2898"/>
<reference evidence="4 5" key="1">
    <citation type="journal article" date="2010" name="Stand. Genomic Sci.">
        <title>Complete genome sequence of Intrasporangium calvum type strain (7 KIP).</title>
        <authorList>
            <person name="Del Rio T.G."/>
            <person name="Chertkov O."/>
            <person name="Yasawong M."/>
            <person name="Lucas S."/>
            <person name="Deshpande S."/>
            <person name="Cheng J.F."/>
            <person name="Detter C."/>
            <person name="Tapia R."/>
            <person name="Han C."/>
            <person name="Goodwin L."/>
            <person name="Pitluck S."/>
            <person name="Liolios K."/>
            <person name="Ivanova N."/>
            <person name="Mavromatis K."/>
            <person name="Pati A."/>
            <person name="Chen A."/>
            <person name="Palaniappan K."/>
            <person name="Land M."/>
            <person name="Hauser L."/>
            <person name="Chang Y.J."/>
            <person name="Jeffries C.D."/>
            <person name="Rohde M."/>
            <person name="Pukall R."/>
            <person name="Sikorski J."/>
            <person name="Goker M."/>
            <person name="Woyke T."/>
            <person name="Bristow J."/>
            <person name="Eisen J.A."/>
            <person name="Markowitz V."/>
            <person name="Hugenholtz P."/>
            <person name="Kyrpides N.C."/>
            <person name="Klenk H.P."/>
            <person name="Lapidus A."/>
        </authorList>
    </citation>
    <scope>NUCLEOTIDE SEQUENCE [LARGE SCALE GENOMIC DNA]</scope>
    <source>
        <strain evidence="5">ATCC 23552 / DSM 43043 / JCM 3097 / NBRC 12989 / 7 KIP</strain>
    </source>
</reference>
<dbReference type="InterPro" id="IPR050267">
    <property type="entry name" value="Anti-sigma-factor_SerPK"/>
</dbReference>
<evidence type="ECO:0000313" key="5">
    <source>
        <dbReference type="Proteomes" id="UP000008914"/>
    </source>
</evidence>
<proteinExistence type="predicted"/>
<keyword evidence="4" id="KW-0067">ATP-binding</keyword>
<protein>
    <submittedName>
        <fullName evidence="4">ATP-binding region ATPase domain protein</fullName>
    </submittedName>
</protein>
<keyword evidence="4" id="KW-0547">Nucleotide-binding</keyword>
<name>E6SAT2_INTC7</name>
<dbReference type="Proteomes" id="UP000008914">
    <property type="component" value="Chromosome"/>
</dbReference>
<gene>
    <name evidence="4" type="ordered locus">Intca_2898</name>
</gene>
<feature type="domain" description="GAF" evidence="2">
    <location>
        <begin position="24"/>
        <end position="157"/>
    </location>
</feature>
<evidence type="ECO:0000256" key="1">
    <source>
        <dbReference type="ARBA" id="ARBA00022527"/>
    </source>
</evidence>
<dbReference type="GO" id="GO:0005524">
    <property type="term" value="F:ATP binding"/>
    <property type="evidence" value="ECO:0007669"/>
    <property type="project" value="UniProtKB-KW"/>
</dbReference>
<sequence>MRSYSDEVGQTVVSRPVPDGDTWVRSALAELGQVPGVHRVGLALAEGGGRRLLFSASDRDNERSVDWCEVDAYENVPLNESVRTGKAVVGSLDDLAGRYPDFTGRQSPRTRALASLPIFAAGHVQGGYALFYDTPQRFDGPQLAGLKALAERLGAALRGVQRATTHASRSLEDQPVPHGAHAATYLVTADPRSVGSARHFVRTTLSEWGADEDTVEDAVLCLSELVTNAIIHTGAGCEVRVVLDRGVLTTTVRDGGSSMVAGLNGVTADPLAVHGRGLQLVDALSTRWGSELDAVGMTVWFMLEPR</sequence>
<dbReference type="HOGENOM" id="CLU_908444_0_0_11"/>
<dbReference type="Gene3D" id="3.30.450.40">
    <property type="match status" value="1"/>
</dbReference>
<dbReference type="InterPro" id="IPR003018">
    <property type="entry name" value="GAF"/>
</dbReference>
<accession>E6SAT2</accession>
<dbReference type="PANTHER" id="PTHR35526:SF3">
    <property type="entry name" value="ANTI-SIGMA-F FACTOR RSBW"/>
    <property type="match status" value="1"/>
</dbReference>